<dbReference type="Proteomes" id="UP000015001">
    <property type="component" value="Unassembled WGS sequence"/>
</dbReference>
<proteinExistence type="predicted"/>
<evidence type="ECO:0000313" key="2">
    <source>
        <dbReference type="Proteomes" id="UP000015001"/>
    </source>
</evidence>
<dbReference type="GO" id="GO:0016757">
    <property type="term" value="F:glycosyltransferase activity"/>
    <property type="evidence" value="ECO:0007669"/>
    <property type="project" value="TreeGrafter"/>
</dbReference>
<sequence length="360" mass="39224">MTRSARPEIHLFEPSGYAGVFQHACRLGQLLGESGRHVVLHTGHEHEKVRIDGVDLCPCSWWPRDRRGGARRPSAIARRFVCRTLPHLHAAVPPGAVLHVQGIAAAGALTLLALSVGRFRDRLVVYSPHDTFSRRGRVDGALLRLALRVPHEVIVYSHADVEVLRRRGLEGHCSPLVQLVPAASDDERLAWRNEWRAGTDVSVVLFAGCIRPEKRLDVLVESARQWPANRRLAVVGEDRGGWAHCAELAHAHGVDVVARVGFLELGEFAAAISAADLVVLPYDKASQSGVLAVARQLRTPTVAANVGGLRELASRTFRAGDPHDLNRAIDAQLACAVAPDPSLDEDLAVTMHLLAYRQPA</sequence>
<comment type="caution">
    <text evidence="1">The sequence shown here is derived from an EMBL/GenBank/DDBJ whole genome shotgun (WGS) entry which is preliminary data.</text>
</comment>
<accession>S4MXI9</accession>
<dbReference type="PANTHER" id="PTHR45947">
    <property type="entry name" value="SULFOQUINOVOSYL TRANSFERASE SQD2"/>
    <property type="match status" value="1"/>
</dbReference>
<dbReference type="PATRIC" id="fig|1283301.3.peg.4343"/>
<name>S4MXI9_9ACTN</name>
<dbReference type="RefSeq" id="WP_020273274.1">
    <property type="nucleotide sequence ID" value="NZ_KE354210.1"/>
</dbReference>
<dbReference type="Pfam" id="PF13692">
    <property type="entry name" value="Glyco_trans_1_4"/>
    <property type="match status" value="1"/>
</dbReference>
<evidence type="ECO:0008006" key="3">
    <source>
        <dbReference type="Google" id="ProtNLM"/>
    </source>
</evidence>
<dbReference type="EMBL" id="AOPY01001454">
    <property type="protein sequence ID" value="EPJ38572.1"/>
    <property type="molecule type" value="Genomic_DNA"/>
</dbReference>
<evidence type="ECO:0000313" key="1">
    <source>
        <dbReference type="EMBL" id="EPJ38572.1"/>
    </source>
</evidence>
<dbReference type="SUPFAM" id="SSF53756">
    <property type="entry name" value="UDP-Glycosyltransferase/glycogen phosphorylase"/>
    <property type="match status" value="1"/>
</dbReference>
<dbReference type="HOGENOM" id="CLU_769272_0_0_11"/>
<dbReference type="AlphaFoldDB" id="S4MXI9"/>
<keyword evidence="2" id="KW-1185">Reference proteome</keyword>
<dbReference type="PANTHER" id="PTHR45947:SF3">
    <property type="entry name" value="SULFOQUINOVOSYL TRANSFERASE SQD2"/>
    <property type="match status" value="1"/>
</dbReference>
<dbReference type="InterPro" id="IPR050194">
    <property type="entry name" value="Glycosyltransferase_grp1"/>
</dbReference>
<organism evidence="1 2">
    <name type="scientific">Streptomyces afghaniensis 772</name>
    <dbReference type="NCBI Taxonomy" id="1283301"/>
    <lineage>
        <taxon>Bacteria</taxon>
        <taxon>Bacillati</taxon>
        <taxon>Actinomycetota</taxon>
        <taxon>Actinomycetes</taxon>
        <taxon>Kitasatosporales</taxon>
        <taxon>Streptomycetaceae</taxon>
        <taxon>Streptomyces</taxon>
    </lineage>
</organism>
<gene>
    <name evidence="1" type="ORF">STAFG_4369</name>
</gene>
<dbReference type="Gene3D" id="3.40.50.2000">
    <property type="entry name" value="Glycogen Phosphorylase B"/>
    <property type="match status" value="1"/>
</dbReference>
<reference evidence="1 2" key="1">
    <citation type="submission" date="2013-02" db="EMBL/GenBank/DDBJ databases">
        <title>Draft Genome Sequence of Streptomyces afghaniensis, Which Produces Compounds of the Julimycin B-Complex.</title>
        <authorList>
            <person name="Gruening B.A."/>
            <person name="Praeg A."/>
            <person name="Erxleben A."/>
            <person name="Guenther S."/>
            <person name="Fiedler H.-P."/>
            <person name="Goodfellow M."/>
            <person name="Mueller M."/>
        </authorList>
    </citation>
    <scope>NUCLEOTIDE SEQUENCE [LARGE SCALE GENOMIC DNA]</scope>
    <source>
        <strain evidence="1 2">772</strain>
    </source>
</reference>
<protein>
    <recommendedName>
        <fullName evidence="3">Glycosyltransferase subfamily 4-like N-terminal domain-containing protein</fullName>
    </recommendedName>
</protein>